<accession>A0A150XYC7</accession>
<comment type="caution">
    <text evidence="2">The sequence shown here is derived from an EMBL/GenBank/DDBJ whole genome shotgun (WGS) entry which is preliminary data.</text>
</comment>
<dbReference type="OrthoDB" id="982589at2"/>
<dbReference type="EMBL" id="LRDB01000001">
    <property type="protein sequence ID" value="KYG83711.1"/>
    <property type="molecule type" value="Genomic_DNA"/>
</dbReference>
<name>A0A150XYC7_9BACT</name>
<dbReference type="AlphaFoldDB" id="A0A150XYC7"/>
<keyword evidence="3" id="KW-1185">Reference proteome</keyword>
<dbReference type="Pfam" id="PF09720">
    <property type="entry name" value="Unstab_antitox"/>
    <property type="match status" value="1"/>
</dbReference>
<evidence type="ECO:0008006" key="4">
    <source>
        <dbReference type="Google" id="ProtNLM"/>
    </source>
</evidence>
<sequence>MSSADIRERLHDFINKADDKALEALYSIVQSGIDESDYTLSKEHKALLEERLEEHEKYPNSGSSWEEVKDRIKRKL</sequence>
<evidence type="ECO:0000313" key="3">
    <source>
        <dbReference type="Proteomes" id="UP000075615"/>
    </source>
</evidence>
<dbReference type="InterPro" id="IPR013406">
    <property type="entry name" value="CHP02574_addiction_mod"/>
</dbReference>
<dbReference type="NCBIfam" id="TIGR02574">
    <property type="entry name" value="stabl_TIGR02574"/>
    <property type="match status" value="1"/>
</dbReference>
<evidence type="ECO:0000313" key="2">
    <source>
        <dbReference type="EMBL" id="KYG83711.1"/>
    </source>
</evidence>
<dbReference type="Proteomes" id="UP000075615">
    <property type="component" value="Unassembled WGS sequence"/>
</dbReference>
<protein>
    <recommendedName>
        <fullName evidence="4">Addiction module protein</fullName>
    </recommendedName>
</protein>
<evidence type="ECO:0000256" key="1">
    <source>
        <dbReference type="SAM" id="MobiDB-lite"/>
    </source>
</evidence>
<dbReference type="RefSeq" id="WP_068411024.1">
    <property type="nucleotide sequence ID" value="NZ_LRDB01000001.1"/>
</dbReference>
<feature type="region of interest" description="Disordered" evidence="1">
    <location>
        <begin position="53"/>
        <end position="76"/>
    </location>
</feature>
<organism evidence="2 3">
    <name type="scientific">Roseivirga echinicomitans</name>
    <dbReference type="NCBI Taxonomy" id="296218"/>
    <lineage>
        <taxon>Bacteria</taxon>
        <taxon>Pseudomonadati</taxon>
        <taxon>Bacteroidota</taxon>
        <taxon>Cytophagia</taxon>
        <taxon>Cytophagales</taxon>
        <taxon>Roseivirgaceae</taxon>
        <taxon>Roseivirga</taxon>
    </lineage>
</organism>
<reference evidence="2 3" key="1">
    <citation type="submission" date="2016-01" db="EMBL/GenBank/DDBJ databases">
        <title>Genome sequencing of Roseivirga echinicomitans KMM 6058.</title>
        <authorList>
            <person name="Selvaratnam C."/>
            <person name="Thevarajoo S."/>
            <person name="Goh K.M."/>
            <person name="Ee R."/>
            <person name="Chan K.-G."/>
            <person name="Chong C.S."/>
        </authorList>
    </citation>
    <scope>NUCLEOTIDE SEQUENCE [LARGE SCALE GENOMIC DNA]</scope>
    <source>
        <strain evidence="2 3">KMM 6058</strain>
    </source>
</reference>
<proteinExistence type="predicted"/>
<gene>
    <name evidence="2" type="ORF">AWN68_02575</name>
</gene>